<sequence length="154" mass="16932">MASGAPDYYSRVDVAIQALSEMVVRPKFGGALMEAGSMEVVANIANPLVAVAGKGMIYGGVLWLDNTSTQANSEAQLWLDGTNLNNLSFLRLRDYGLDNPRSTVVTIKKYDPTNFIYSAGFSYGLTFDAVLSLMYREQHGVTPTVHWRLVYTLL</sequence>
<proteinExistence type="predicted"/>
<reference evidence="1" key="1">
    <citation type="journal article" date="2015" name="Nature">
        <title>Complex archaea that bridge the gap between prokaryotes and eukaryotes.</title>
        <authorList>
            <person name="Spang A."/>
            <person name="Saw J.H."/>
            <person name="Jorgensen S.L."/>
            <person name="Zaremba-Niedzwiedzka K."/>
            <person name="Martijn J."/>
            <person name="Lind A.E."/>
            <person name="van Eijk R."/>
            <person name="Schleper C."/>
            <person name="Guy L."/>
            <person name="Ettema T.J."/>
        </authorList>
    </citation>
    <scope>NUCLEOTIDE SEQUENCE</scope>
</reference>
<dbReference type="EMBL" id="LAZR01005706">
    <property type="protein sequence ID" value="KKM97804.1"/>
    <property type="molecule type" value="Genomic_DNA"/>
</dbReference>
<name>A0A0F9LRS0_9ZZZZ</name>
<gene>
    <name evidence="1" type="ORF">LCGC14_1164370</name>
</gene>
<accession>A0A0F9LRS0</accession>
<evidence type="ECO:0000313" key="1">
    <source>
        <dbReference type="EMBL" id="KKM97804.1"/>
    </source>
</evidence>
<dbReference type="AlphaFoldDB" id="A0A0F9LRS0"/>
<organism evidence="1">
    <name type="scientific">marine sediment metagenome</name>
    <dbReference type="NCBI Taxonomy" id="412755"/>
    <lineage>
        <taxon>unclassified sequences</taxon>
        <taxon>metagenomes</taxon>
        <taxon>ecological metagenomes</taxon>
    </lineage>
</organism>
<protein>
    <submittedName>
        <fullName evidence="1">Uncharacterized protein</fullName>
    </submittedName>
</protein>
<comment type="caution">
    <text evidence="1">The sequence shown here is derived from an EMBL/GenBank/DDBJ whole genome shotgun (WGS) entry which is preliminary data.</text>
</comment>